<feature type="transmembrane region" description="Helical" evidence="1">
    <location>
        <begin position="42"/>
        <end position="64"/>
    </location>
</feature>
<keyword evidence="1" id="KW-0812">Transmembrane</keyword>
<protein>
    <submittedName>
        <fullName evidence="2">Uncharacterized protein</fullName>
    </submittedName>
</protein>
<sequence>MSMFITIPTLTPSLLDILLPRNESRPRQLAIYAEFGVDKDEYFAPIFSYTSIMIIVGISIMVAADTMHMACTAHACGLFHMIGQQIENVSSCVKAIDDRVKVSSLSYVVVDVDAKFESLNERMIYQEYIVCLKKHQLALE</sequence>
<keyword evidence="1" id="KW-0472">Membrane</keyword>
<evidence type="ECO:0000256" key="1">
    <source>
        <dbReference type="SAM" id="Phobius"/>
    </source>
</evidence>
<evidence type="ECO:0000313" key="2">
    <source>
        <dbReference type="EMBL" id="EFN79859.1"/>
    </source>
</evidence>
<organism evidence="3">
    <name type="scientific">Harpegnathos saltator</name>
    <name type="common">Jerdon's jumping ant</name>
    <dbReference type="NCBI Taxonomy" id="610380"/>
    <lineage>
        <taxon>Eukaryota</taxon>
        <taxon>Metazoa</taxon>
        <taxon>Ecdysozoa</taxon>
        <taxon>Arthropoda</taxon>
        <taxon>Hexapoda</taxon>
        <taxon>Insecta</taxon>
        <taxon>Pterygota</taxon>
        <taxon>Neoptera</taxon>
        <taxon>Endopterygota</taxon>
        <taxon>Hymenoptera</taxon>
        <taxon>Apocrita</taxon>
        <taxon>Aculeata</taxon>
        <taxon>Formicoidea</taxon>
        <taxon>Formicidae</taxon>
        <taxon>Ponerinae</taxon>
        <taxon>Ponerini</taxon>
        <taxon>Harpegnathos</taxon>
    </lineage>
</organism>
<keyword evidence="3" id="KW-1185">Reference proteome</keyword>
<accession>E2BWZ5</accession>
<proteinExistence type="predicted"/>
<gene>
    <name evidence="2" type="ORF">EAI_11065</name>
</gene>
<evidence type="ECO:0000313" key="3">
    <source>
        <dbReference type="Proteomes" id="UP000008237"/>
    </source>
</evidence>
<keyword evidence="1" id="KW-1133">Transmembrane helix</keyword>
<dbReference type="OrthoDB" id="7700178at2759"/>
<reference evidence="2 3" key="1">
    <citation type="journal article" date="2010" name="Science">
        <title>Genomic comparison of the ants Camponotus floridanus and Harpegnathos saltator.</title>
        <authorList>
            <person name="Bonasio R."/>
            <person name="Zhang G."/>
            <person name="Ye C."/>
            <person name="Mutti N.S."/>
            <person name="Fang X."/>
            <person name="Qin N."/>
            <person name="Donahue G."/>
            <person name="Yang P."/>
            <person name="Li Q."/>
            <person name="Li C."/>
            <person name="Zhang P."/>
            <person name="Huang Z."/>
            <person name="Berger S.L."/>
            <person name="Reinberg D."/>
            <person name="Wang J."/>
            <person name="Liebig J."/>
        </authorList>
    </citation>
    <scope>NUCLEOTIDE SEQUENCE [LARGE SCALE GENOMIC DNA]</scope>
    <source>
        <strain evidence="2 3">R22 G/1</strain>
    </source>
</reference>
<name>E2BWZ5_HARSA</name>
<dbReference type="InParanoid" id="E2BWZ5"/>
<dbReference type="AlphaFoldDB" id="E2BWZ5"/>
<dbReference type="OMA" id="HIACTSH"/>
<dbReference type="Proteomes" id="UP000008237">
    <property type="component" value="Unassembled WGS sequence"/>
</dbReference>
<dbReference type="EMBL" id="GL451188">
    <property type="protein sequence ID" value="EFN79859.1"/>
    <property type="molecule type" value="Genomic_DNA"/>
</dbReference>